<keyword evidence="4" id="KW-0804">Transcription</keyword>
<evidence type="ECO:0000256" key="2">
    <source>
        <dbReference type="ARBA" id="ARBA00023015"/>
    </source>
</evidence>
<dbReference type="InParanoid" id="A0A1Q3CET0"/>
<dbReference type="OrthoDB" id="1896642at2759"/>
<evidence type="ECO:0000256" key="1">
    <source>
        <dbReference type="ARBA" id="ARBA00004123"/>
    </source>
</evidence>
<dbReference type="Pfam" id="PF00319">
    <property type="entry name" value="SRF-TF"/>
    <property type="match status" value="1"/>
</dbReference>
<dbReference type="PANTHER" id="PTHR11945">
    <property type="entry name" value="MADS BOX PROTEIN"/>
    <property type="match status" value="1"/>
</dbReference>
<feature type="non-terminal residue" evidence="7">
    <location>
        <position position="166"/>
    </location>
</feature>
<dbReference type="PRINTS" id="PR00404">
    <property type="entry name" value="MADSDOMAIN"/>
</dbReference>
<proteinExistence type="predicted"/>
<evidence type="ECO:0000256" key="5">
    <source>
        <dbReference type="ARBA" id="ARBA00023242"/>
    </source>
</evidence>
<keyword evidence="5" id="KW-0539">Nucleus</keyword>
<comment type="subcellular location">
    <subcellularLocation>
        <location evidence="1">Nucleus</location>
    </subcellularLocation>
</comment>
<dbReference type="PROSITE" id="PS50066">
    <property type="entry name" value="MADS_BOX_2"/>
    <property type="match status" value="1"/>
</dbReference>
<dbReference type="InterPro" id="IPR002100">
    <property type="entry name" value="TF_MADSbox"/>
</dbReference>
<dbReference type="FunFam" id="3.40.1810.10:FF:000006">
    <property type="entry name" value="Agamous-like MADS-box protein AGL62"/>
    <property type="match status" value="1"/>
</dbReference>
<dbReference type="InterPro" id="IPR036879">
    <property type="entry name" value="TF_MADSbox_sf"/>
</dbReference>
<sequence>NKKTETKGRQKIEIKKIEKISNRQVTFSKRREGLFKKAGEISILCGVQTAIIVFSGSEKAYSFANPDIDTLLNRYVNSNTYFEDQGSKLDDDPNRFAHRNGEYNEALMVLEEEKKIAKEIKEAKKDNDIGDGFWWNIPIDDMGIGELEEYVEAMVGFKRNIEKKMS</sequence>
<comment type="caution">
    <text evidence="7">The sequence shown here is derived from an EMBL/GenBank/DDBJ whole genome shotgun (WGS) entry which is preliminary data.</text>
</comment>
<feature type="domain" description="MADS-box" evidence="6">
    <location>
        <begin position="7"/>
        <end position="67"/>
    </location>
</feature>
<dbReference type="PANTHER" id="PTHR11945:SF534">
    <property type="entry name" value="MYOCYTE-SPECIFIC ENHANCER FACTOR 2"/>
    <property type="match status" value="1"/>
</dbReference>
<dbReference type="GO" id="GO:0046983">
    <property type="term" value="F:protein dimerization activity"/>
    <property type="evidence" value="ECO:0007669"/>
    <property type="project" value="InterPro"/>
</dbReference>
<dbReference type="GO" id="GO:0045893">
    <property type="term" value="P:positive regulation of DNA-templated transcription"/>
    <property type="evidence" value="ECO:0007669"/>
    <property type="project" value="UniProtKB-ARBA"/>
</dbReference>
<dbReference type="GO" id="GO:0000981">
    <property type="term" value="F:DNA-binding transcription factor activity, RNA polymerase II-specific"/>
    <property type="evidence" value="ECO:0007669"/>
    <property type="project" value="TreeGrafter"/>
</dbReference>
<dbReference type="Proteomes" id="UP000187406">
    <property type="component" value="Unassembled WGS sequence"/>
</dbReference>
<gene>
    <name evidence="7" type="ORF">CFOL_v3_22117</name>
</gene>
<evidence type="ECO:0000313" key="7">
    <source>
        <dbReference type="EMBL" id="GAV78652.1"/>
    </source>
</evidence>
<evidence type="ECO:0000313" key="8">
    <source>
        <dbReference type="Proteomes" id="UP000187406"/>
    </source>
</evidence>
<evidence type="ECO:0000256" key="3">
    <source>
        <dbReference type="ARBA" id="ARBA00023125"/>
    </source>
</evidence>
<dbReference type="GO" id="GO:0005634">
    <property type="term" value="C:nucleus"/>
    <property type="evidence" value="ECO:0007669"/>
    <property type="project" value="UniProtKB-SubCell"/>
</dbReference>
<feature type="non-terminal residue" evidence="7">
    <location>
        <position position="1"/>
    </location>
</feature>
<dbReference type="AlphaFoldDB" id="A0A1Q3CET0"/>
<evidence type="ECO:0000259" key="6">
    <source>
        <dbReference type="PROSITE" id="PS50066"/>
    </source>
</evidence>
<dbReference type="SUPFAM" id="SSF55455">
    <property type="entry name" value="SRF-like"/>
    <property type="match status" value="1"/>
</dbReference>
<keyword evidence="8" id="KW-1185">Reference proteome</keyword>
<dbReference type="SMART" id="SM00432">
    <property type="entry name" value="MADS"/>
    <property type="match status" value="1"/>
</dbReference>
<dbReference type="GO" id="GO:0000978">
    <property type="term" value="F:RNA polymerase II cis-regulatory region sequence-specific DNA binding"/>
    <property type="evidence" value="ECO:0007669"/>
    <property type="project" value="TreeGrafter"/>
</dbReference>
<keyword evidence="3" id="KW-0238">DNA-binding</keyword>
<dbReference type="Gene3D" id="3.40.1810.10">
    <property type="entry name" value="Transcription factor, MADS-box"/>
    <property type="match status" value="1"/>
</dbReference>
<accession>A0A1Q3CET0</accession>
<organism evidence="7 8">
    <name type="scientific">Cephalotus follicularis</name>
    <name type="common">Albany pitcher plant</name>
    <dbReference type="NCBI Taxonomy" id="3775"/>
    <lineage>
        <taxon>Eukaryota</taxon>
        <taxon>Viridiplantae</taxon>
        <taxon>Streptophyta</taxon>
        <taxon>Embryophyta</taxon>
        <taxon>Tracheophyta</taxon>
        <taxon>Spermatophyta</taxon>
        <taxon>Magnoliopsida</taxon>
        <taxon>eudicotyledons</taxon>
        <taxon>Gunneridae</taxon>
        <taxon>Pentapetalae</taxon>
        <taxon>rosids</taxon>
        <taxon>fabids</taxon>
        <taxon>Oxalidales</taxon>
        <taxon>Cephalotaceae</taxon>
        <taxon>Cephalotus</taxon>
    </lineage>
</organism>
<reference evidence="8" key="1">
    <citation type="submission" date="2016-04" db="EMBL/GenBank/DDBJ databases">
        <title>Cephalotus genome sequencing.</title>
        <authorList>
            <person name="Fukushima K."/>
            <person name="Hasebe M."/>
            <person name="Fang X."/>
        </authorList>
    </citation>
    <scope>NUCLEOTIDE SEQUENCE [LARGE SCALE GENOMIC DNA]</scope>
    <source>
        <strain evidence="8">cv. St1</strain>
    </source>
</reference>
<dbReference type="EMBL" id="BDDD01001842">
    <property type="protein sequence ID" value="GAV78652.1"/>
    <property type="molecule type" value="Genomic_DNA"/>
</dbReference>
<protein>
    <submittedName>
        <fullName evidence="7">SRF-TF domain-containing protein</fullName>
    </submittedName>
</protein>
<evidence type="ECO:0000256" key="4">
    <source>
        <dbReference type="ARBA" id="ARBA00023163"/>
    </source>
</evidence>
<name>A0A1Q3CET0_CEPFO</name>
<keyword evidence="2" id="KW-0805">Transcription regulation</keyword>